<reference evidence="2 3" key="1">
    <citation type="submission" date="2018-10" db="EMBL/GenBank/DDBJ databases">
        <title>Genome assembly for a Yunnan-Guizhou Plateau 3E fish, Anabarilius grahami (Regan), and its evolutionary and genetic applications.</title>
        <authorList>
            <person name="Jiang W."/>
        </authorList>
    </citation>
    <scope>NUCLEOTIDE SEQUENCE [LARGE SCALE GENOMIC DNA]</scope>
    <source>
        <strain evidence="2">AG-KIZ</strain>
        <tissue evidence="2">Muscle</tissue>
    </source>
</reference>
<feature type="domain" description="Cyclic nucleotide-binding" evidence="1">
    <location>
        <begin position="41"/>
        <end position="90"/>
    </location>
</feature>
<protein>
    <recommendedName>
        <fullName evidence="1">Cyclic nucleotide-binding domain-containing protein</fullName>
    </recommendedName>
</protein>
<comment type="caution">
    <text evidence="2">The sequence shown here is derived from an EMBL/GenBank/DDBJ whole genome shotgun (WGS) entry which is preliminary data.</text>
</comment>
<dbReference type="InterPro" id="IPR000595">
    <property type="entry name" value="cNMP-bd_dom"/>
</dbReference>
<gene>
    <name evidence="2" type="ORF">DPX16_20829</name>
</gene>
<dbReference type="PROSITE" id="PS50042">
    <property type="entry name" value="CNMP_BINDING_3"/>
    <property type="match status" value="1"/>
</dbReference>
<proteinExistence type="predicted"/>
<evidence type="ECO:0000259" key="1">
    <source>
        <dbReference type="PROSITE" id="PS50042"/>
    </source>
</evidence>
<keyword evidence="3" id="KW-1185">Reference proteome</keyword>
<name>A0A3N0ZAN9_ANAGA</name>
<accession>A0A3N0ZAN9</accession>
<evidence type="ECO:0000313" key="2">
    <source>
        <dbReference type="EMBL" id="ROL55453.1"/>
    </source>
</evidence>
<sequence length="90" mass="9961">MRAISFARTFGNANEALSSCEGGGMHSDRISEFGSRWRRHGLIEVSSRSERSRGMARAETGELFASAAFVPQQEPRRARIAARSRSDAYP</sequence>
<dbReference type="AlphaFoldDB" id="A0A3N0ZAN9"/>
<dbReference type="EMBL" id="RJVU01000282">
    <property type="protein sequence ID" value="ROL55453.1"/>
    <property type="molecule type" value="Genomic_DNA"/>
</dbReference>
<evidence type="ECO:0000313" key="3">
    <source>
        <dbReference type="Proteomes" id="UP000281406"/>
    </source>
</evidence>
<dbReference type="Proteomes" id="UP000281406">
    <property type="component" value="Unassembled WGS sequence"/>
</dbReference>
<organism evidence="2 3">
    <name type="scientific">Anabarilius grahami</name>
    <name type="common">Kanglang fish</name>
    <name type="synonym">Barilius grahami</name>
    <dbReference type="NCBI Taxonomy" id="495550"/>
    <lineage>
        <taxon>Eukaryota</taxon>
        <taxon>Metazoa</taxon>
        <taxon>Chordata</taxon>
        <taxon>Craniata</taxon>
        <taxon>Vertebrata</taxon>
        <taxon>Euteleostomi</taxon>
        <taxon>Actinopterygii</taxon>
        <taxon>Neopterygii</taxon>
        <taxon>Teleostei</taxon>
        <taxon>Ostariophysi</taxon>
        <taxon>Cypriniformes</taxon>
        <taxon>Xenocyprididae</taxon>
        <taxon>Xenocypridinae</taxon>
        <taxon>Xenocypridinae incertae sedis</taxon>
        <taxon>Anabarilius</taxon>
    </lineage>
</organism>